<dbReference type="Pfam" id="PF15925">
    <property type="entry name" value="SOSSC"/>
    <property type="match status" value="1"/>
</dbReference>
<comment type="caution">
    <text evidence="3">The sequence shown here is derived from an EMBL/GenBank/DDBJ whole genome shotgun (WGS) entry which is preliminary data.</text>
</comment>
<dbReference type="GO" id="GO:0006281">
    <property type="term" value="P:DNA repair"/>
    <property type="evidence" value="ECO:0007669"/>
    <property type="project" value="InterPro"/>
</dbReference>
<proteinExistence type="inferred from homology"/>
<dbReference type="EMBL" id="CACRXK020010876">
    <property type="protein sequence ID" value="CAB4020278.1"/>
    <property type="molecule type" value="Genomic_DNA"/>
</dbReference>
<dbReference type="PANTHER" id="PTHR31526:SF2">
    <property type="entry name" value="SOSS COMPLEX SUBUNIT C"/>
    <property type="match status" value="1"/>
</dbReference>
<sequence length="94" mass="10605">MANQGELQNRNKILQELNEKKKQLGQQTSATAAPFLPSHPPKVHEVPRHASEAHLLAQRQALEYANSISWGYFITQDSLHGNLILPVIPRFEPD</sequence>
<dbReference type="PANTHER" id="PTHR31526">
    <property type="entry name" value="SOSS COMPLEX SUBUNIT C"/>
    <property type="match status" value="1"/>
</dbReference>
<evidence type="ECO:0000313" key="3">
    <source>
        <dbReference type="EMBL" id="CAB4020278.1"/>
    </source>
</evidence>
<feature type="compositionally biased region" description="Polar residues" evidence="2">
    <location>
        <begin position="1"/>
        <end position="12"/>
    </location>
</feature>
<dbReference type="InterPro" id="IPR031821">
    <property type="entry name" value="SOSSC"/>
</dbReference>
<dbReference type="AlphaFoldDB" id="A0A6S7KIB8"/>
<protein>
    <submittedName>
        <fullName evidence="3">SOSS complex subunit C</fullName>
    </submittedName>
</protein>
<feature type="region of interest" description="Disordered" evidence="2">
    <location>
        <begin position="1"/>
        <end position="47"/>
    </location>
</feature>
<organism evidence="3 4">
    <name type="scientific">Paramuricea clavata</name>
    <name type="common">Red gorgonian</name>
    <name type="synonym">Violescent sea-whip</name>
    <dbReference type="NCBI Taxonomy" id="317549"/>
    <lineage>
        <taxon>Eukaryota</taxon>
        <taxon>Metazoa</taxon>
        <taxon>Cnidaria</taxon>
        <taxon>Anthozoa</taxon>
        <taxon>Octocorallia</taxon>
        <taxon>Malacalcyonacea</taxon>
        <taxon>Plexauridae</taxon>
        <taxon>Paramuricea</taxon>
    </lineage>
</organism>
<dbReference type="OrthoDB" id="419617at2759"/>
<reference evidence="3" key="1">
    <citation type="submission" date="2020-04" db="EMBL/GenBank/DDBJ databases">
        <authorList>
            <person name="Alioto T."/>
            <person name="Alioto T."/>
            <person name="Gomez Garrido J."/>
        </authorList>
    </citation>
    <scope>NUCLEOTIDE SEQUENCE</scope>
    <source>
        <strain evidence="3">A484AB</strain>
    </source>
</reference>
<evidence type="ECO:0000313" key="4">
    <source>
        <dbReference type="Proteomes" id="UP001152795"/>
    </source>
</evidence>
<comment type="similarity">
    <text evidence="1">Belongs to the SOSS-C family.</text>
</comment>
<evidence type="ECO:0000256" key="1">
    <source>
        <dbReference type="ARBA" id="ARBA00007829"/>
    </source>
</evidence>
<gene>
    <name evidence="3" type="ORF">PACLA_8A054930</name>
</gene>
<dbReference type="GO" id="GO:0070876">
    <property type="term" value="C:SOSS complex"/>
    <property type="evidence" value="ECO:0007669"/>
    <property type="project" value="InterPro"/>
</dbReference>
<accession>A0A6S7KIB8</accession>
<name>A0A6S7KIB8_PARCT</name>
<dbReference type="GO" id="GO:0005654">
    <property type="term" value="C:nucleoplasm"/>
    <property type="evidence" value="ECO:0007669"/>
    <property type="project" value="TreeGrafter"/>
</dbReference>
<keyword evidence="4" id="KW-1185">Reference proteome</keyword>
<dbReference type="Proteomes" id="UP001152795">
    <property type="component" value="Unassembled WGS sequence"/>
</dbReference>
<evidence type="ECO:0000256" key="2">
    <source>
        <dbReference type="SAM" id="MobiDB-lite"/>
    </source>
</evidence>